<dbReference type="Gene3D" id="3.30.1360.200">
    <property type="match status" value="1"/>
</dbReference>
<dbReference type="SUPFAM" id="SSF82866">
    <property type="entry name" value="Multidrug efflux transporter AcrB transmembrane domain"/>
    <property type="match status" value="1"/>
</dbReference>
<feature type="transmembrane region" description="Helical" evidence="10">
    <location>
        <begin position="339"/>
        <end position="359"/>
    </location>
</feature>
<dbReference type="EMBL" id="CAFBOV010000077">
    <property type="protein sequence ID" value="CAB4995592.1"/>
    <property type="molecule type" value="Genomic_DNA"/>
</dbReference>
<feature type="domain" description="Protein translocase subunit SecDF P1" evidence="12">
    <location>
        <begin position="57"/>
        <end position="112"/>
    </location>
</feature>
<dbReference type="InterPro" id="IPR001036">
    <property type="entry name" value="Acrflvin-R"/>
</dbReference>
<dbReference type="GO" id="GO:0015450">
    <property type="term" value="F:protein-transporting ATPase activity"/>
    <property type="evidence" value="ECO:0007669"/>
    <property type="project" value="InterPro"/>
</dbReference>
<evidence type="ECO:0000259" key="13">
    <source>
        <dbReference type="Pfam" id="PF22599"/>
    </source>
</evidence>
<feature type="transmembrane region" description="Helical" evidence="10">
    <location>
        <begin position="366"/>
        <end position="386"/>
    </location>
</feature>
<feature type="domain" description="Membrane transport protein MMPL" evidence="11">
    <location>
        <begin position="338"/>
        <end position="499"/>
    </location>
</feature>
<keyword evidence="8 10" id="KW-0472">Membrane</keyword>
<dbReference type="PANTHER" id="PTHR30081">
    <property type="entry name" value="PROTEIN-EXPORT MEMBRANE PROTEIN SEC"/>
    <property type="match status" value="1"/>
</dbReference>
<name>A0A6J7NYB7_9ZZZZ</name>
<dbReference type="Pfam" id="PF22599">
    <property type="entry name" value="SecDF_P1_head"/>
    <property type="match status" value="1"/>
</dbReference>
<dbReference type="Gene3D" id="1.20.1640.10">
    <property type="entry name" value="Multidrug efflux transporter AcrB transmembrane domain"/>
    <property type="match status" value="1"/>
</dbReference>
<proteinExistence type="inferred from homology"/>
<evidence type="ECO:0000256" key="10">
    <source>
        <dbReference type="SAM" id="Phobius"/>
    </source>
</evidence>
<keyword evidence="6 10" id="KW-1133">Transmembrane helix</keyword>
<feature type="domain" description="SecDF P1 head subdomain" evidence="13">
    <location>
        <begin position="218"/>
        <end position="320"/>
    </location>
</feature>
<dbReference type="NCBIfam" id="TIGR00916">
    <property type="entry name" value="2A0604s01"/>
    <property type="match status" value="1"/>
</dbReference>
<evidence type="ECO:0000256" key="3">
    <source>
        <dbReference type="ARBA" id="ARBA00022475"/>
    </source>
</evidence>
<dbReference type="Pfam" id="PF03176">
    <property type="entry name" value="MMPL"/>
    <property type="match status" value="1"/>
</dbReference>
<dbReference type="PRINTS" id="PR00702">
    <property type="entry name" value="ACRIFLAVINRP"/>
</dbReference>
<dbReference type="HAMAP" id="MF_01463_B">
    <property type="entry name" value="SecD_B"/>
    <property type="match status" value="1"/>
</dbReference>
<keyword evidence="2" id="KW-0813">Transport</keyword>
<comment type="subcellular location">
    <subcellularLocation>
        <location evidence="1">Membrane</location>
        <topology evidence="1">Multi-pass membrane protein</topology>
    </subcellularLocation>
</comment>
<dbReference type="GO" id="GO:0006886">
    <property type="term" value="P:intracellular protein transport"/>
    <property type="evidence" value="ECO:0007669"/>
    <property type="project" value="InterPro"/>
</dbReference>
<feature type="transmembrane region" description="Helical" evidence="10">
    <location>
        <begin position="392"/>
        <end position="416"/>
    </location>
</feature>
<evidence type="ECO:0000256" key="4">
    <source>
        <dbReference type="ARBA" id="ARBA00022692"/>
    </source>
</evidence>
<evidence type="ECO:0000256" key="6">
    <source>
        <dbReference type="ARBA" id="ARBA00022989"/>
    </source>
</evidence>
<evidence type="ECO:0000256" key="8">
    <source>
        <dbReference type="ARBA" id="ARBA00023136"/>
    </source>
</evidence>
<keyword evidence="5" id="KW-0653">Protein transport</keyword>
<dbReference type="InterPro" id="IPR004869">
    <property type="entry name" value="MMPL_dom"/>
</dbReference>
<dbReference type="Pfam" id="PF21760">
    <property type="entry name" value="SecD_1st"/>
    <property type="match status" value="1"/>
</dbReference>
<evidence type="ECO:0000256" key="2">
    <source>
        <dbReference type="ARBA" id="ARBA00022448"/>
    </source>
</evidence>
<keyword evidence="3" id="KW-1003">Cell membrane</keyword>
<evidence type="ECO:0000256" key="5">
    <source>
        <dbReference type="ARBA" id="ARBA00022927"/>
    </source>
</evidence>
<reference evidence="14" key="1">
    <citation type="submission" date="2020-05" db="EMBL/GenBank/DDBJ databases">
        <authorList>
            <person name="Chiriac C."/>
            <person name="Salcher M."/>
            <person name="Ghai R."/>
            <person name="Kavagutti S V."/>
        </authorList>
    </citation>
    <scope>NUCLEOTIDE SEQUENCE</scope>
</reference>
<dbReference type="PANTHER" id="PTHR30081:SF1">
    <property type="entry name" value="PROTEIN TRANSLOCASE SUBUNIT SECD"/>
    <property type="match status" value="1"/>
</dbReference>
<dbReference type="Gene3D" id="3.30.70.3220">
    <property type="match status" value="1"/>
</dbReference>
<dbReference type="InterPro" id="IPR054384">
    <property type="entry name" value="SecDF_P1_head"/>
</dbReference>
<dbReference type="AlphaFoldDB" id="A0A6J7NYB7"/>
<keyword evidence="7" id="KW-0811">Translocation</keyword>
<organism evidence="14">
    <name type="scientific">freshwater metagenome</name>
    <dbReference type="NCBI Taxonomy" id="449393"/>
    <lineage>
        <taxon>unclassified sequences</taxon>
        <taxon>metagenomes</taxon>
        <taxon>ecological metagenomes</taxon>
    </lineage>
</organism>
<evidence type="ECO:0000256" key="1">
    <source>
        <dbReference type="ARBA" id="ARBA00004141"/>
    </source>
</evidence>
<gene>
    <name evidence="14" type="ORF">UFOPK4020_00514</name>
</gene>
<feature type="transmembrane region" description="Helical" evidence="10">
    <location>
        <begin position="441"/>
        <end position="463"/>
    </location>
</feature>
<feature type="region of interest" description="Disordered" evidence="9">
    <location>
        <begin position="123"/>
        <end position="160"/>
    </location>
</feature>
<dbReference type="NCBIfam" id="TIGR01129">
    <property type="entry name" value="secD"/>
    <property type="match status" value="1"/>
</dbReference>
<feature type="compositionally biased region" description="Low complexity" evidence="9">
    <location>
        <begin position="124"/>
        <end position="140"/>
    </location>
</feature>
<evidence type="ECO:0000259" key="12">
    <source>
        <dbReference type="Pfam" id="PF21760"/>
    </source>
</evidence>
<keyword evidence="4 10" id="KW-0812">Transmembrane</keyword>
<sequence>MNKRRHIISLVLLVVVVLGSFTANLIAGNKPALGLDLQGGASVTLQPEGEFDKANLDVAVEIIRARVDSIGVAEPEIILQGGTVIVNLPGVKDQQQALDIIGRTGELLLRPVLQTGMLNENSSTTIAGDTTQDTTQDTKQSAVTDTVPVAGGPGSSRHINTSAVTTTTVPVLDSATVAPTDAAAAPKVELGTDPNDPTQTVLLLDKQGIAYVVGPAGASGKVFKNDARADVQTGEWTVVVSLRDGAEGDVQWNKMAAACFNRTEVCPTGQLAMVLDGTVISAPTVNEPEFTGGSVQISGSFTAEEAQDLAKILEFGAVPVRFGVSQAQTVSATLGTDSLRAAMISGLVGILLVLILLIAYYRLMALFVFAGMTISIALLWSLISVLSRTNGLALSLSGIAGIIVSIGIAVDSYIVFFERIKDEIRVGKTLKNSVIRSFESAWRTIVAADTVSFLCAAVLWFLTVGSVRGFAFFLGISALTDLFITFFFTRSAVLLFARSKRVQGKKILGIQTVKPEV</sequence>
<dbReference type="InterPro" id="IPR048631">
    <property type="entry name" value="SecD_1st"/>
</dbReference>
<dbReference type="InterPro" id="IPR005791">
    <property type="entry name" value="SecD"/>
</dbReference>
<dbReference type="GO" id="GO:0005886">
    <property type="term" value="C:plasma membrane"/>
    <property type="evidence" value="ECO:0007669"/>
    <property type="project" value="TreeGrafter"/>
</dbReference>
<feature type="transmembrane region" description="Helical" evidence="10">
    <location>
        <begin position="469"/>
        <end position="497"/>
    </location>
</feature>
<accession>A0A6J7NYB7</accession>
<protein>
    <submittedName>
        <fullName evidence="14">Unannotated protein</fullName>
    </submittedName>
</protein>
<dbReference type="InterPro" id="IPR055344">
    <property type="entry name" value="SecD_SecF_C_bact"/>
</dbReference>
<evidence type="ECO:0000259" key="11">
    <source>
        <dbReference type="Pfam" id="PF03176"/>
    </source>
</evidence>
<evidence type="ECO:0000256" key="7">
    <source>
        <dbReference type="ARBA" id="ARBA00023010"/>
    </source>
</evidence>
<evidence type="ECO:0000313" key="14">
    <source>
        <dbReference type="EMBL" id="CAB4995592.1"/>
    </source>
</evidence>
<evidence type="ECO:0000256" key="9">
    <source>
        <dbReference type="SAM" id="MobiDB-lite"/>
    </source>
</evidence>
<dbReference type="InterPro" id="IPR022813">
    <property type="entry name" value="SecD/SecF_arch_bac"/>
</dbReference>